<sequence>MLSCANPFSARHLQNDGYAVTGVKTLTTIRASTRAALTPRFVCRLEFLDFVANQTLFVDIYPLAFACTAFFCCIP</sequence>
<protein>
    <submittedName>
        <fullName evidence="1">Expressed protein</fullName>
    </submittedName>
</protein>
<evidence type="ECO:0000313" key="2">
    <source>
        <dbReference type="Proteomes" id="UP000017246"/>
    </source>
</evidence>
<evidence type="ECO:0000313" key="1">
    <source>
        <dbReference type="EMBL" id="CDS36806.1"/>
    </source>
</evidence>
<gene>
    <name evidence="1" type="ORF">EmuJ_000397800</name>
</gene>
<reference evidence="1" key="2">
    <citation type="submission" date="2015-11" db="EMBL/GenBank/DDBJ databases">
        <authorList>
            <person name="Zhang Y."/>
            <person name="Guo Z."/>
        </authorList>
    </citation>
    <scope>NUCLEOTIDE SEQUENCE</scope>
</reference>
<dbReference type="EMBL" id="LN901740">
    <property type="protein sequence ID" value="CDS36806.1"/>
    <property type="molecule type" value="Genomic_DNA"/>
</dbReference>
<dbReference type="Proteomes" id="UP000017246">
    <property type="component" value="Unassembled WGS sequence"/>
</dbReference>
<keyword evidence="2" id="KW-1185">Reference proteome</keyword>
<organism evidence="1 2">
    <name type="scientific">Echinococcus multilocularis</name>
    <name type="common">Fox tapeworm</name>
    <dbReference type="NCBI Taxonomy" id="6211"/>
    <lineage>
        <taxon>Eukaryota</taxon>
        <taxon>Metazoa</taxon>
        <taxon>Spiralia</taxon>
        <taxon>Lophotrochozoa</taxon>
        <taxon>Platyhelminthes</taxon>
        <taxon>Cestoda</taxon>
        <taxon>Eucestoda</taxon>
        <taxon>Cyclophyllidea</taxon>
        <taxon>Taeniidae</taxon>
        <taxon>Echinococcus</taxon>
    </lineage>
</organism>
<dbReference type="AlphaFoldDB" id="A0A068XWP7"/>
<proteinExistence type="predicted"/>
<name>A0A068XWP7_ECHMU</name>
<accession>A0A068XWP7</accession>
<reference evidence="1" key="1">
    <citation type="journal article" date="2013" name="Nature">
        <title>The genomes of four tapeworm species reveal adaptations to parasitism.</title>
        <authorList>
            <person name="Tsai I.J."/>
            <person name="Zarowiecki M."/>
            <person name="Holroyd N."/>
            <person name="Garciarrubio A."/>
            <person name="Sanchez-Flores A."/>
            <person name="Brooks K.L."/>
            <person name="Tracey A."/>
            <person name="Bobes R.J."/>
            <person name="Fragoso G."/>
            <person name="Sciutto E."/>
            <person name="Aslett M."/>
            <person name="Beasley H."/>
            <person name="Bennett H.M."/>
            <person name="Cai J."/>
            <person name="Camicia F."/>
            <person name="Clark R."/>
            <person name="Cucher M."/>
            <person name="De Silva N."/>
            <person name="Day T.A."/>
            <person name="Deplazes P."/>
            <person name="Estrada K."/>
            <person name="Fernandez C."/>
            <person name="Holland P.W."/>
            <person name="Hou J."/>
            <person name="Hu S."/>
            <person name="Huckvale T."/>
            <person name="Hung S.S."/>
            <person name="Kamenetzky L."/>
            <person name="Keane J.A."/>
            <person name="Kiss F."/>
            <person name="Koziol U."/>
            <person name="Lambert O."/>
            <person name="Liu K."/>
            <person name="Luo X."/>
            <person name="Luo Y."/>
            <person name="Macchiaroli N."/>
            <person name="Nichol S."/>
            <person name="Paps J."/>
            <person name="Parkinson J."/>
            <person name="Pouchkina-Stantcheva N."/>
            <person name="Riddiford N."/>
            <person name="Rosenzvit M."/>
            <person name="Salinas G."/>
            <person name="Wasmuth J.D."/>
            <person name="Zamanian M."/>
            <person name="Zheng Y."/>
            <person name="Cai X."/>
            <person name="Soberon X."/>
            <person name="Olson P.D."/>
            <person name="Laclette J.P."/>
            <person name="Brehm K."/>
            <person name="Berriman M."/>
            <person name="Garciarrubio A."/>
            <person name="Bobes R.J."/>
            <person name="Fragoso G."/>
            <person name="Sanchez-Flores A."/>
            <person name="Estrada K."/>
            <person name="Cevallos M.A."/>
            <person name="Morett E."/>
            <person name="Gonzalez V."/>
            <person name="Portillo T."/>
            <person name="Ochoa-Leyva A."/>
            <person name="Jose M.V."/>
            <person name="Sciutto E."/>
            <person name="Landa A."/>
            <person name="Jimenez L."/>
            <person name="Valdes V."/>
            <person name="Carrero J.C."/>
            <person name="Larralde C."/>
            <person name="Morales-Montor J."/>
            <person name="Limon-Lason J."/>
            <person name="Soberon X."/>
            <person name="Laclette J.P."/>
        </authorList>
    </citation>
    <scope>NUCLEOTIDE SEQUENCE [LARGE SCALE GENOMIC DNA]</scope>
</reference>